<accession>A0AB39R4R3</accession>
<sequence length="131" mass="13893">MSTSRLDHFAAHGTGVTFESIRLADGKTITVQAGPNAQCLPSPNGGSGPHSVPRDYTGPYTHLEVYLGEGIDPGDGNGWDEEDSTELWLTSPSGTPDNGRLFYEVPVEDVRALIEEHGGEHTEQGGTEAGD</sequence>
<evidence type="ECO:0000313" key="2">
    <source>
        <dbReference type="EMBL" id="XDQ49899.1"/>
    </source>
</evidence>
<protein>
    <submittedName>
        <fullName evidence="2">Uncharacterized protein</fullName>
    </submittedName>
</protein>
<dbReference type="AlphaFoldDB" id="A0AB39R4R3"/>
<keyword evidence="2" id="KW-0614">Plasmid</keyword>
<gene>
    <name evidence="2" type="ORF">AB5J52_48110</name>
</gene>
<geneLocation type="plasmid" evidence="2">
    <name>unnamed1</name>
</geneLocation>
<name>A0AB39R4R3_9ACTN</name>
<feature type="compositionally biased region" description="Polar residues" evidence="1">
    <location>
        <begin position="87"/>
        <end position="96"/>
    </location>
</feature>
<feature type="region of interest" description="Disordered" evidence="1">
    <location>
        <begin position="35"/>
        <end position="101"/>
    </location>
</feature>
<organism evidence="2">
    <name type="scientific">Streptomyces sp. R39</name>
    <dbReference type="NCBI Taxonomy" id="3238631"/>
    <lineage>
        <taxon>Bacteria</taxon>
        <taxon>Bacillati</taxon>
        <taxon>Actinomycetota</taxon>
        <taxon>Actinomycetes</taxon>
        <taxon>Kitasatosporales</taxon>
        <taxon>Streptomycetaceae</taxon>
        <taxon>Streptomyces</taxon>
    </lineage>
</organism>
<dbReference type="RefSeq" id="WP_369228426.1">
    <property type="nucleotide sequence ID" value="NZ_CP163442.1"/>
</dbReference>
<dbReference type="EMBL" id="CP163442">
    <property type="protein sequence ID" value="XDQ49899.1"/>
    <property type="molecule type" value="Genomic_DNA"/>
</dbReference>
<proteinExistence type="predicted"/>
<evidence type="ECO:0000256" key="1">
    <source>
        <dbReference type="SAM" id="MobiDB-lite"/>
    </source>
</evidence>
<reference evidence="2" key="1">
    <citation type="submission" date="2024-07" db="EMBL/GenBank/DDBJ databases">
        <authorList>
            <person name="Yu S.T."/>
        </authorList>
    </citation>
    <scope>NUCLEOTIDE SEQUENCE</scope>
    <source>
        <strain evidence="2">R39</strain>
        <plasmid evidence="2">unnamed1</plasmid>
    </source>
</reference>